<dbReference type="KEGG" id="egl:EGR_10769"/>
<organism evidence="1 2">
    <name type="scientific">Echinococcus granulosus</name>
    <name type="common">Hydatid tapeworm</name>
    <dbReference type="NCBI Taxonomy" id="6210"/>
    <lineage>
        <taxon>Eukaryota</taxon>
        <taxon>Metazoa</taxon>
        <taxon>Spiralia</taxon>
        <taxon>Lophotrochozoa</taxon>
        <taxon>Platyhelminthes</taxon>
        <taxon>Cestoda</taxon>
        <taxon>Eucestoda</taxon>
        <taxon>Cyclophyllidea</taxon>
        <taxon>Taeniidae</taxon>
        <taxon>Echinococcus</taxon>
        <taxon>Echinococcus granulosus group</taxon>
    </lineage>
</organism>
<dbReference type="EMBL" id="APAU02000266">
    <property type="protein sequence ID" value="EUB54372.1"/>
    <property type="molecule type" value="Genomic_DNA"/>
</dbReference>
<sequence length="50" mass="5110">MAGTTTGVAVAAVTVSSVTRQLATSSRLAVLLNQNKIRDSKGESTSGQVF</sequence>
<comment type="caution">
    <text evidence="1">The sequence shown here is derived from an EMBL/GenBank/DDBJ whole genome shotgun (WGS) entry which is preliminary data.</text>
</comment>
<dbReference type="Proteomes" id="UP000019149">
    <property type="component" value="Unassembled WGS sequence"/>
</dbReference>
<proteinExistence type="predicted"/>
<protein>
    <submittedName>
        <fullName evidence="1">Uncharacterized protein</fullName>
    </submittedName>
</protein>
<reference evidence="1 2" key="1">
    <citation type="journal article" date="2013" name="Nat. Genet.">
        <title>The genome of the hydatid tapeworm Echinococcus granulosus.</title>
        <authorList>
            <person name="Zheng H."/>
            <person name="Zhang W."/>
            <person name="Zhang L."/>
            <person name="Zhang Z."/>
            <person name="Li J."/>
            <person name="Lu G."/>
            <person name="Zhu Y."/>
            <person name="Wang Y."/>
            <person name="Huang Y."/>
            <person name="Liu J."/>
            <person name="Kang H."/>
            <person name="Chen J."/>
            <person name="Wang L."/>
            <person name="Chen A."/>
            <person name="Yu S."/>
            <person name="Gao Z."/>
            <person name="Jin L."/>
            <person name="Gu W."/>
            <person name="Wang Z."/>
            <person name="Zhao L."/>
            <person name="Shi B."/>
            <person name="Wen H."/>
            <person name="Lin R."/>
            <person name="Jones M.K."/>
            <person name="Brejova B."/>
            <person name="Vinar T."/>
            <person name="Zhao G."/>
            <person name="McManus D.P."/>
            <person name="Chen Z."/>
            <person name="Zhou Y."/>
            <person name="Wang S."/>
        </authorList>
    </citation>
    <scope>NUCLEOTIDE SEQUENCE [LARGE SCALE GENOMIC DNA]</scope>
</reference>
<dbReference type="RefSeq" id="XP_024345568.1">
    <property type="nucleotide sequence ID" value="XM_024500018.1"/>
</dbReference>
<dbReference type="GeneID" id="36346484"/>
<keyword evidence="2" id="KW-1185">Reference proteome</keyword>
<gene>
    <name evidence="1" type="ORF">EGR_10769</name>
</gene>
<accession>W6U7M5</accession>
<name>W6U7M5_ECHGR</name>
<evidence type="ECO:0000313" key="1">
    <source>
        <dbReference type="EMBL" id="EUB54372.1"/>
    </source>
</evidence>
<evidence type="ECO:0000313" key="2">
    <source>
        <dbReference type="Proteomes" id="UP000019149"/>
    </source>
</evidence>
<dbReference type="AlphaFoldDB" id="W6U7M5"/>
<dbReference type="CTD" id="36346484"/>